<dbReference type="PANTHER" id="PTHR11439">
    <property type="entry name" value="GAG-POL-RELATED RETROTRANSPOSON"/>
    <property type="match status" value="1"/>
</dbReference>
<reference evidence="1" key="1">
    <citation type="submission" date="2018-05" db="EMBL/GenBank/DDBJ databases">
        <title>Draft genome of Mucuna pruriens seed.</title>
        <authorList>
            <person name="Nnadi N.E."/>
            <person name="Vos R."/>
            <person name="Hasami M.H."/>
            <person name="Devisetty U.K."/>
            <person name="Aguiy J.C."/>
        </authorList>
    </citation>
    <scope>NUCLEOTIDE SEQUENCE [LARGE SCALE GENOMIC DNA]</scope>
    <source>
        <strain evidence="1">JCA_2017</strain>
    </source>
</reference>
<dbReference type="EMBL" id="QJKJ01001562">
    <property type="protein sequence ID" value="RDY07024.1"/>
    <property type="molecule type" value="Genomic_DNA"/>
</dbReference>
<feature type="non-terminal residue" evidence="1">
    <location>
        <position position="1"/>
    </location>
</feature>
<dbReference type="AlphaFoldDB" id="A0A371HWG8"/>
<dbReference type="STRING" id="157652.A0A371HWG8"/>
<keyword evidence="2" id="KW-1185">Reference proteome</keyword>
<dbReference type="CDD" id="cd09272">
    <property type="entry name" value="RNase_HI_RT_Ty1"/>
    <property type="match status" value="1"/>
</dbReference>
<name>A0A371HWG8_MUCPR</name>
<accession>A0A371HWG8</accession>
<dbReference type="PANTHER" id="PTHR11439:SF491">
    <property type="entry name" value="INTEGRASE CATALYTIC DOMAIN-CONTAINING PROTEIN"/>
    <property type="match status" value="1"/>
</dbReference>
<dbReference type="OrthoDB" id="1727749at2759"/>
<evidence type="ECO:0000313" key="2">
    <source>
        <dbReference type="Proteomes" id="UP000257109"/>
    </source>
</evidence>
<evidence type="ECO:0000313" key="1">
    <source>
        <dbReference type="EMBL" id="RDY07024.1"/>
    </source>
</evidence>
<comment type="caution">
    <text evidence="1">The sequence shown here is derived from an EMBL/GenBank/DDBJ whole genome shotgun (WGS) entry which is preliminary data.</text>
</comment>
<evidence type="ECO:0008006" key="3">
    <source>
        <dbReference type="Google" id="ProtNLM"/>
    </source>
</evidence>
<protein>
    <recommendedName>
        <fullName evidence="3">Copia protein</fullName>
    </recommendedName>
</protein>
<proteinExistence type="predicted"/>
<gene>
    <name evidence="1" type="ORF">CR513_08918</name>
</gene>
<dbReference type="Proteomes" id="UP000257109">
    <property type="component" value="Unassembled WGS sequence"/>
</dbReference>
<sequence>MTLVPYASGVGNIMYGMVCSRPNLAYAINVVSRFMANPGPAHWGALKWILRFKRKLHDEETIKVYVDFDYARNINTRKSLFGYVFTYLSVVALSTTQVEFIALKEGVKEVMRIKCFIGELGIAQNNVTKFVDSQNIIHPSKHQVYHEKSKHIDVKLHFIQDVIQTKEILVENVATKVNPTNVFTKSLPLFKFKDCLNLISFGRVPTTVTNEASYGRVVQYLLLWCPTYNSAFTSMEFIRVCIVYLVIITWTYNPKKRLVKEIKSKS</sequence>
<organism evidence="1 2">
    <name type="scientific">Mucuna pruriens</name>
    <name type="common">Velvet bean</name>
    <name type="synonym">Dolichos pruriens</name>
    <dbReference type="NCBI Taxonomy" id="157652"/>
    <lineage>
        <taxon>Eukaryota</taxon>
        <taxon>Viridiplantae</taxon>
        <taxon>Streptophyta</taxon>
        <taxon>Embryophyta</taxon>
        <taxon>Tracheophyta</taxon>
        <taxon>Spermatophyta</taxon>
        <taxon>Magnoliopsida</taxon>
        <taxon>eudicotyledons</taxon>
        <taxon>Gunneridae</taxon>
        <taxon>Pentapetalae</taxon>
        <taxon>rosids</taxon>
        <taxon>fabids</taxon>
        <taxon>Fabales</taxon>
        <taxon>Fabaceae</taxon>
        <taxon>Papilionoideae</taxon>
        <taxon>50 kb inversion clade</taxon>
        <taxon>NPAAA clade</taxon>
        <taxon>indigoferoid/millettioid clade</taxon>
        <taxon>Phaseoleae</taxon>
        <taxon>Mucuna</taxon>
    </lineage>
</organism>